<dbReference type="HOGENOM" id="CLU_1355812_0_0_1"/>
<evidence type="ECO:0000256" key="1">
    <source>
        <dbReference type="ARBA" id="ARBA00001946"/>
    </source>
</evidence>
<evidence type="ECO:0000256" key="4">
    <source>
        <dbReference type="ARBA" id="ARBA00022801"/>
    </source>
</evidence>
<evidence type="ECO:0000256" key="2">
    <source>
        <dbReference type="ARBA" id="ARBA00022722"/>
    </source>
</evidence>
<protein>
    <submittedName>
        <fullName evidence="10">Uncharacterized protein</fullName>
    </submittedName>
</protein>
<dbReference type="GO" id="GO:0046872">
    <property type="term" value="F:metal ion binding"/>
    <property type="evidence" value="ECO:0007669"/>
    <property type="project" value="UniProtKB-KW"/>
</dbReference>
<feature type="domain" description="Exonuclease" evidence="8">
    <location>
        <begin position="22"/>
        <end position="114"/>
    </location>
</feature>
<evidence type="ECO:0000256" key="6">
    <source>
        <dbReference type="ARBA" id="ARBA00022842"/>
    </source>
</evidence>
<dbReference type="GO" id="GO:0006308">
    <property type="term" value="P:DNA catabolic process"/>
    <property type="evidence" value="ECO:0007669"/>
    <property type="project" value="TreeGrafter"/>
</dbReference>
<dbReference type="Gene3D" id="3.30.420.10">
    <property type="entry name" value="Ribonuclease H-like superfamily/Ribonuclease H"/>
    <property type="match status" value="1"/>
</dbReference>
<comment type="similarity">
    <text evidence="7">Belongs to the exonuclease superfamily. TREX family.</text>
</comment>
<dbReference type="GO" id="GO:0003676">
    <property type="term" value="F:nucleic acid binding"/>
    <property type="evidence" value="ECO:0007669"/>
    <property type="project" value="InterPro"/>
</dbReference>
<keyword evidence="5" id="KW-0269">Exonuclease</keyword>
<dbReference type="PANTHER" id="PTHR13058:SF22">
    <property type="entry name" value="EXODEOXYRIBONUCLEASE III"/>
    <property type="match status" value="1"/>
</dbReference>
<evidence type="ECO:0000259" key="9">
    <source>
        <dbReference type="Pfam" id="PF25244"/>
    </source>
</evidence>
<dbReference type="SUPFAM" id="SSF53098">
    <property type="entry name" value="Ribonuclease H-like"/>
    <property type="match status" value="1"/>
</dbReference>
<proteinExistence type="inferred from homology"/>
<dbReference type="GO" id="GO:0008296">
    <property type="term" value="F:3'-5'-DNA exonuclease activity"/>
    <property type="evidence" value="ECO:0007669"/>
    <property type="project" value="TreeGrafter"/>
</dbReference>
<dbReference type="CDD" id="cd06127">
    <property type="entry name" value="DEDDh"/>
    <property type="match status" value="1"/>
</dbReference>
<dbReference type="AlphaFoldDB" id="K1P6Y7"/>
<accession>K1P6Y7</accession>
<evidence type="ECO:0000259" key="8">
    <source>
        <dbReference type="Pfam" id="PF00929"/>
    </source>
</evidence>
<dbReference type="InterPro" id="IPR036397">
    <property type="entry name" value="RNaseH_sf"/>
</dbReference>
<dbReference type="GO" id="GO:0005737">
    <property type="term" value="C:cytoplasm"/>
    <property type="evidence" value="ECO:0007669"/>
    <property type="project" value="TreeGrafter"/>
</dbReference>
<keyword evidence="6" id="KW-0460">Magnesium</keyword>
<reference evidence="10" key="1">
    <citation type="journal article" date="2012" name="Nature">
        <title>The oyster genome reveals stress adaptation and complexity of shell formation.</title>
        <authorList>
            <person name="Zhang G."/>
            <person name="Fang X."/>
            <person name="Guo X."/>
            <person name="Li L."/>
            <person name="Luo R."/>
            <person name="Xu F."/>
            <person name="Yang P."/>
            <person name="Zhang L."/>
            <person name="Wang X."/>
            <person name="Qi H."/>
            <person name="Xiong Z."/>
            <person name="Que H."/>
            <person name="Xie Y."/>
            <person name="Holland P.W."/>
            <person name="Paps J."/>
            <person name="Zhu Y."/>
            <person name="Wu F."/>
            <person name="Chen Y."/>
            <person name="Wang J."/>
            <person name="Peng C."/>
            <person name="Meng J."/>
            <person name="Yang L."/>
            <person name="Liu J."/>
            <person name="Wen B."/>
            <person name="Zhang N."/>
            <person name="Huang Z."/>
            <person name="Zhu Q."/>
            <person name="Feng Y."/>
            <person name="Mount A."/>
            <person name="Hedgecock D."/>
            <person name="Xu Z."/>
            <person name="Liu Y."/>
            <person name="Domazet-Loso T."/>
            <person name="Du Y."/>
            <person name="Sun X."/>
            <person name="Zhang S."/>
            <person name="Liu B."/>
            <person name="Cheng P."/>
            <person name="Jiang X."/>
            <person name="Li J."/>
            <person name="Fan D."/>
            <person name="Wang W."/>
            <person name="Fu W."/>
            <person name="Wang T."/>
            <person name="Wang B."/>
            <person name="Zhang J."/>
            <person name="Peng Z."/>
            <person name="Li Y."/>
            <person name="Li N."/>
            <person name="Wang J."/>
            <person name="Chen M."/>
            <person name="He Y."/>
            <person name="Tan F."/>
            <person name="Song X."/>
            <person name="Zheng Q."/>
            <person name="Huang R."/>
            <person name="Yang H."/>
            <person name="Du X."/>
            <person name="Chen L."/>
            <person name="Yang M."/>
            <person name="Gaffney P.M."/>
            <person name="Wang S."/>
            <person name="Luo L."/>
            <person name="She Z."/>
            <person name="Ming Y."/>
            <person name="Huang W."/>
            <person name="Zhang S."/>
            <person name="Huang B."/>
            <person name="Zhang Y."/>
            <person name="Qu T."/>
            <person name="Ni P."/>
            <person name="Miao G."/>
            <person name="Wang J."/>
            <person name="Wang Q."/>
            <person name="Steinberg C.E."/>
            <person name="Wang H."/>
            <person name="Li N."/>
            <person name="Qian L."/>
            <person name="Zhang G."/>
            <person name="Li Y."/>
            <person name="Yang H."/>
            <person name="Liu X."/>
            <person name="Wang J."/>
            <person name="Yin Y."/>
            <person name="Wang J."/>
        </authorList>
    </citation>
    <scope>NUCLEOTIDE SEQUENCE [LARGE SCALE GENOMIC DNA]</scope>
    <source>
        <strain evidence="10">05x7-T-G4-1.051#20</strain>
    </source>
</reference>
<organism evidence="10">
    <name type="scientific">Magallana gigas</name>
    <name type="common">Pacific oyster</name>
    <name type="synonym">Crassostrea gigas</name>
    <dbReference type="NCBI Taxonomy" id="29159"/>
    <lineage>
        <taxon>Eukaryota</taxon>
        <taxon>Metazoa</taxon>
        <taxon>Spiralia</taxon>
        <taxon>Lophotrochozoa</taxon>
        <taxon>Mollusca</taxon>
        <taxon>Bivalvia</taxon>
        <taxon>Autobranchia</taxon>
        <taxon>Pteriomorphia</taxon>
        <taxon>Ostreida</taxon>
        <taxon>Ostreoidea</taxon>
        <taxon>Ostreidae</taxon>
        <taxon>Magallana</taxon>
    </lineage>
</organism>
<comment type="cofactor">
    <cofactor evidence="1">
        <name>Mg(2+)</name>
        <dbReference type="ChEBI" id="CHEBI:18420"/>
    </cofactor>
</comment>
<evidence type="ECO:0000256" key="3">
    <source>
        <dbReference type="ARBA" id="ARBA00022723"/>
    </source>
</evidence>
<dbReference type="Pfam" id="PF25244">
    <property type="entry name" value="PML_C"/>
    <property type="match status" value="1"/>
</dbReference>
<evidence type="ECO:0000256" key="5">
    <source>
        <dbReference type="ARBA" id="ARBA00022839"/>
    </source>
</evidence>
<sequence>MFCKGQRVETVNVHTALLDFIEFLKGFENPVLVGHNIISFDIHVLLHKLSEFHLLNEFLSTVHLCIDTLKLSRKLFKKEEVGKFRQQTLVSVLLKKEYSAHDALQDVLLLQELFMGVLSENLSKIDLYHINFKDLFSSFTPLVEKKCMSSTSARKLAQQGIRLCHLQIAQKRDSSSGVEIILRSASLSKKVASKICQYLKEE</sequence>
<dbReference type="InterPro" id="IPR040393">
    <property type="entry name" value="TREX1/2"/>
</dbReference>
<dbReference type="InterPro" id="IPR057617">
    <property type="entry name" value="PML_C"/>
</dbReference>
<dbReference type="InterPro" id="IPR013520">
    <property type="entry name" value="Ribonucl_H"/>
</dbReference>
<keyword evidence="3" id="KW-0479">Metal-binding</keyword>
<gene>
    <name evidence="10" type="ORF">CGI_10001058</name>
</gene>
<dbReference type="Pfam" id="PF00929">
    <property type="entry name" value="RNase_T"/>
    <property type="match status" value="1"/>
</dbReference>
<evidence type="ECO:0000313" key="10">
    <source>
        <dbReference type="EMBL" id="EKC17343.1"/>
    </source>
</evidence>
<dbReference type="PANTHER" id="PTHR13058">
    <property type="entry name" value="THREE PRIME REPAIR EXONUCLEASE 1, 2"/>
    <property type="match status" value="1"/>
</dbReference>
<keyword evidence="2" id="KW-0540">Nuclease</keyword>
<feature type="domain" description="PML C-terminal" evidence="9">
    <location>
        <begin position="136"/>
        <end position="201"/>
    </location>
</feature>
<dbReference type="InParanoid" id="K1P6Y7"/>
<dbReference type="InterPro" id="IPR012337">
    <property type="entry name" value="RNaseH-like_sf"/>
</dbReference>
<evidence type="ECO:0000256" key="7">
    <source>
        <dbReference type="ARBA" id="ARBA00025769"/>
    </source>
</evidence>
<dbReference type="EMBL" id="JH823211">
    <property type="protein sequence ID" value="EKC17343.1"/>
    <property type="molecule type" value="Genomic_DNA"/>
</dbReference>
<name>K1P6Y7_MAGGI</name>
<keyword evidence="4" id="KW-0378">Hydrolase</keyword>